<reference evidence="7" key="2">
    <citation type="submission" date="2021-04" db="EMBL/GenBank/DDBJ databases">
        <authorList>
            <person name="Gilroy R."/>
        </authorList>
    </citation>
    <scope>NUCLEOTIDE SEQUENCE</scope>
    <source>
        <strain evidence="7">ChiHjej13B12-24818</strain>
    </source>
</reference>
<evidence type="ECO:0000256" key="3">
    <source>
        <dbReference type="ARBA" id="ARBA00023125"/>
    </source>
</evidence>
<dbReference type="InterPro" id="IPR039538">
    <property type="entry name" value="BetI_C"/>
</dbReference>
<dbReference type="PRINTS" id="PR00455">
    <property type="entry name" value="HTHTETR"/>
</dbReference>
<dbReference type="SUPFAM" id="SSF46689">
    <property type="entry name" value="Homeodomain-like"/>
    <property type="match status" value="1"/>
</dbReference>
<comment type="caution">
    <text evidence="7">The sequence shown here is derived from an EMBL/GenBank/DDBJ whole genome shotgun (WGS) entry which is preliminary data.</text>
</comment>
<keyword evidence="2" id="KW-0805">Transcription regulation</keyword>
<keyword evidence="1" id="KW-0678">Repressor</keyword>
<evidence type="ECO:0000256" key="5">
    <source>
        <dbReference type="PROSITE-ProRule" id="PRU00335"/>
    </source>
</evidence>
<reference evidence="7" key="1">
    <citation type="journal article" date="2021" name="PeerJ">
        <title>Extensive microbial diversity within the chicken gut microbiome revealed by metagenomics and culture.</title>
        <authorList>
            <person name="Gilroy R."/>
            <person name="Ravi A."/>
            <person name="Getino M."/>
            <person name="Pursley I."/>
            <person name="Horton D.L."/>
            <person name="Alikhan N.F."/>
            <person name="Baker D."/>
            <person name="Gharbi K."/>
            <person name="Hall N."/>
            <person name="Watson M."/>
            <person name="Adriaenssens E.M."/>
            <person name="Foster-Nyarko E."/>
            <person name="Jarju S."/>
            <person name="Secka A."/>
            <person name="Antonio M."/>
            <person name="Oren A."/>
            <person name="Chaudhuri R.R."/>
            <person name="La Ragione R."/>
            <person name="Hildebrand F."/>
            <person name="Pallen M.J."/>
        </authorList>
    </citation>
    <scope>NUCLEOTIDE SEQUENCE</scope>
    <source>
        <strain evidence="7">ChiHjej13B12-24818</strain>
    </source>
</reference>
<name>A0A9D2LDR6_9MICO</name>
<dbReference type="AlphaFoldDB" id="A0A9D2LDR6"/>
<evidence type="ECO:0000256" key="2">
    <source>
        <dbReference type="ARBA" id="ARBA00023015"/>
    </source>
</evidence>
<evidence type="ECO:0000256" key="4">
    <source>
        <dbReference type="ARBA" id="ARBA00023163"/>
    </source>
</evidence>
<evidence type="ECO:0000313" key="8">
    <source>
        <dbReference type="Proteomes" id="UP000823823"/>
    </source>
</evidence>
<proteinExistence type="predicted"/>
<evidence type="ECO:0000313" key="7">
    <source>
        <dbReference type="EMBL" id="HJB10706.1"/>
    </source>
</evidence>
<organism evidence="7 8">
    <name type="scientific">Candidatus Brachybacterium merdavium</name>
    <dbReference type="NCBI Taxonomy" id="2838513"/>
    <lineage>
        <taxon>Bacteria</taxon>
        <taxon>Bacillati</taxon>
        <taxon>Actinomycetota</taxon>
        <taxon>Actinomycetes</taxon>
        <taxon>Micrococcales</taxon>
        <taxon>Dermabacteraceae</taxon>
        <taxon>Brachybacterium</taxon>
    </lineage>
</organism>
<keyword evidence="4" id="KW-0804">Transcription</keyword>
<feature type="DNA-binding region" description="H-T-H motif" evidence="5">
    <location>
        <begin position="31"/>
        <end position="50"/>
    </location>
</feature>
<dbReference type="EMBL" id="DWZH01000069">
    <property type="protein sequence ID" value="HJB10706.1"/>
    <property type="molecule type" value="Genomic_DNA"/>
</dbReference>
<evidence type="ECO:0000256" key="1">
    <source>
        <dbReference type="ARBA" id="ARBA00022491"/>
    </source>
</evidence>
<dbReference type="InterPro" id="IPR009057">
    <property type="entry name" value="Homeodomain-like_sf"/>
</dbReference>
<dbReference type="PROSITE" id="PS50977">
    <property type="entry name" value="HTH_TETR_2"/>
    <property type="match status" value="1"/>
</dbReference>
<feature type="domain" description="HTH tetR-type" evidence="6">
    <location>
        <begin position="8"/>
        <end position="68"/>
    </location>
</feature>
<gene>
    <name evidence="7" type="ORF">H9786_09295</name>
</gene>
<accession>A0A9D2LDR6</accession>
<dbReference type="SUPFAM" id="SSF48498">
    <property type="entry name" value="Tetracyclin repressor-like, C-terminal domain"/>
    <property type="match status" value="1"/>
</dbReference>
<sequence length="212" mass="22277">MPRIVDHAARRTEIVYALWAVIHEKGLDSVSFRAVAEAAGVSIGRIQHYFTSKEELIREGCAQIVGAAEDQYAEVPDGAGPCLTLWHLVTSPIPSTPPRRIGVAVWYAYLAKSVSEPALREIITGAVDTACTEATALLHAARAERGGGADGSEVGADGAGSRTEREALALLALGDGLAQRVMVGALDSDDALAVLAQEFERRGLGGCGERSV</sequence>
<dbReference type="InterPro" id="IPR001647">
    <property type="entry name" value="HTH_TetR"/>
</dbReference>
<dbReference type="Proteomes" id="UP000823823">
    <property type="component" value="Unassembled WGS sequence"/>
</dbReference>
<dbReference type="GO" id="GO:0003700">
    <property type="term" value="F:DNA-binding transcription factor activity"/>
    <property type="evidence" value="ECO:0007669"/>
    <property type="project" value="TreeGrafter"/>
</dbReference>
<dbReference type="PANTHER" id="PTHR30055">
    <property type="entry name" value="HTH-TYPE TRANSCRIPTIONAL REGULATOR RUTR"/>
    <property type="match status" value="1"/>
</dbReference>
<dbReference type="InterPro" id="IPR036271">
    <property type="entry name" value="Tet_transcr_reg_TetR-rel_C_sf"/>
</dbReference>
<dbReference type="GO" id="GO:0000976">
    <property type="term" value="F:transcription cis-regulatory region binding"/>
    <property type="evidence" value="ECO:0007669"/>
    <property type="project" value="TreeGrafter"/>
</dbReference>
<evidence type="ECO:0000259" key="6">
    <source>
        <dbReference type="PROSITE" id="PS50977"/>
    </source>
</evidence>
<dbReference type="InterPro" id="IPR050109">
    <property type="entry name" value="HTH-type_TetR-like_transc_reg"/>
</dbReference>
<dbReference type="PANTHER" id="PTHR30055:SF234">
    <property type="entry name" value="HTH-TYPE TRANSCRIPTIONAL REGULATOR BETI"/>
    <property type="match status" value="1"/>
</dbReference>
<dbReference type="Pfam" id="PF13977">
    <property type="entry name" value="TetR_C_6"/>
    <property type="match status" value="1"/>
</dbReference>
<dbReference type="Gene3D" id="1.10.357.10">
    <property type="entry name" value="Tetracycline Repressor, domain 2"/>
    <property type="match status" value="1"/>
</dbReference>
<dbReference type="Pfam" id="PF00440">
    <property type="entry name" value="TetR_N"/>
    <property type="match status" value="1"/>
</dbReference>
<keyword evidence="3 5" id="KW-0238">DNA-binding</keyword>
<protein>
    <submittedName>
        <fullName evidence="7">TetR/AcrR family transcriptional regulator</fullName>
    </submittedName>
</protein>